<reference evidence="3" key="2">
    <citation type="submission" date="2004-03" db="EMBL/GenBank/DDBJ databases">
        <title>Oryza sativa nipponbare(GA3) genomic DNA, chromosome 9, PAC clone:P0663H05.</title>
        <authorList>
            <person name="Sasaki T."/>
            <person name="Matsumoto T."/>
            <person name="Katayose Y."/>
        </authorList>
    </citation>
    <scope>NUCLEOTIDE SEQUENCE</scope>
</reference>
<evidence type="ECO:0000313" key="4">
    <source>
        <dbReference type="Proteomes" id="UP000000763"/>
    </source>
</evidence>
<reference evidence="2" key="1">
    <citation type="submission" date="2002-09" db="EMBL/GenBank/DDBJ databases">
        <title>Oryza sativa nipponbare(GA3) genomic DNA, chromosome 9, PAC clone:P0453B09.</title>
        <authorList>
            <person name="Sasaki T."/>
            <person name="Matsumoto T."/>
            <person name="Hattori M."/>
            <person name="Sakaki Y."/>
            <person name="Katayose Y."/>
        </authorList>
    </citation>
    <scope>NUCLEOTIDE SEQUENCE</scope>
</reference>
<feature type="compositionally biased region" description="Basic and acidic residues" evidence="1">
    <location>
        <begin position="96"/>
        <end position="121"/>
    </location>
</feature>
<dbReference type="EMBL" id="AP005705">
    <property type="protein sequence ID" value="BAD29172.1"/>
    <property type="molecule type" value="Genomic_DNA"/>
</dbReference>
<feature type="region of interest" description="Disordered" evidence="1">
    <location>
        <begin position="60"/>
        <end position="121"/>
    </location>
</feature>
<feature type="compositionally biased region" description="Basic and acidic residues" evidence="1">
    <location>
        <begin position="60"/>
        <end position="73"/>
    </location>
</feature>
<evidence type="ECO:0000313" key="2">
    <source>
        <dbReference type="EMBL" id="BAD29172.1"/>
    </source>
</evidence>
<dbReference type="EMBL" id="AP006758">
    <property type="protein sequence ID" value="BAD29672.1"/>
    <property type="molecule type" value="Genomic_DNA"/>
</dbReference>
<dbReference type="Proteomes" id="UP000000763">
    <property type="component" value="Chromosome 9"/>
</dbReference>
<sequence length="121" mass="14115">MSGIYMNYPKKCLKAYHRRFTHHAVAIPKVEEEVTWLEERRLEAMHRRLALSLLPTTDHLGEKEKKREVEGRKASHCHFGLTHRHRSSPCSPRTAKGKDKGREREGDKGEGGREEGRREDM</sequence>
<evidence type="ECO:0000313" key="3">
    <source>
        <dbReference type="EMBL" id="BAD29672.1"/>
    </source>
</evidence>
<proteinExistence type="predicted"/>
<accession>Q6EN63</accession>
<reference evidence="4" key="3">
    <citation type="journal article" date="2005" name="Nature">
        <title>The map-based sequence of the rice genome.</title>
        <authorList>
            <consortium name="International rice genome sequencing project (IRGSP)"/>
            <person name="Matsumoto T."/>
            <person name="Wu J."/>
            <person name="Kanamori H."/>
            <person name="Katayose Y."/>
            <person name="Fujisawa M."/>
            <person name="Namiki N."/>
            <person name="Mizuno H."/>
            <person name="Yamamoto K."/>
            <person name="Antonio B.A."/>
            <person name="Baba T."/>
            <person name="Sakata K."/>
            <person name="Nagamura Y."/>
            <person name="Aoki H."/>
            <person name="Arikawa K."/>
            <person name="Arita K."/>
            <person name="Bito T."/>
            <person name="Chiden Y."/>
            <person name="Fujitsuka N."/>
            <person name="Fukunaka R."/>
            <person name="Hamada M."/>
            <person name="Harada C."/>
            <person name="Hayashi A."/>
            <person name="Hijishita S."/>
            <person name="Honda M."/>
            <person name="Hosokawa S."/>
            <person name="Ichikawa Y."/>
            <person name="Idonuma A."/>
            <person name="Iijima M."/>
            <person name="Ikeda M."/>
            <person name="Ikeno M."/>
            <person name="Ito K."/>
            <person name="Ito S."/>
            <person name="Ito T."/>
            <person name="Ito Y."/>
            <person name="Ito Y."/>
            <person name="Iwabuchi A."/>
            <person name="Kamiya K."/>
            <person name="Karasawa W."/>
            <person name="Kurita K."/>
            <person name="Katagiri S."/>
            <person name="Kikuta A."/>
            <person name="Kobayashi H."/>
            <person name="Kobayashi N."/>
            <person name="Machita K."/>
            <person name="Maehara T."/>
            <person name="Masukawa M."/>
            <person name="Mizubayashi T."/>
            <person name="Mukai Y."/>
            <person name="Nagasaki H."/>
            <person name="Nagata Y."/>
            <person name="Naito S."/>
            <person name="Nakashima M."/>
            <person name="Nakama Y."/>
            <person name="Nakamichi Y."/>
            <person name="Nakamura M."/>
            <person name="Meguro A."/>
            <person name="Negishi M."/>
            <person name="Ohta I."/>
            <person name="Ohta T."/>
            <person name="Okamoto M."/>
            <person name="Ono N."/>
            <person name="Saji S."/>
            <person name="Sakaguchi M."/>
            <person name="Sakai K."/>
            <person name="Shibata M."/>
            <person name="Shimokawa T."/>
            <person name="Song J."/>
            <person name="Takazaki Y."/>
            <person name="Terasawa K."/>
            <person name="Tsugane M."/>
            <person name="Tsuji K."/>
            <person name="Ueda S."/>
            <person name="Waki K."/>
            <person name="Yamagata H."/>
            <person name="Yamamoto M."/>
            <person name="Yamamoto S."/>
            <person name="Yamane H."/>
            <person name="Yoshiki S."/>
            <person name="Yoshihara R."/>
            <person name="Yukawa K."/>
            <person name="Zhong H."/>
            <person name="Yano M."/>
            <person name="Yuan Q."/>
            <person name="Ouyang S."/>
            <person name="Liu J."/>
            <person name="Jones K.M."/>
            <person name="Gansberger K."/>
            <person name="Moffat K."/>
            <person name="Hill J."/>
            <person name="Bera J."/>
            <person name="Fadrosh D."/>
            <person name="Jin S."/>
            <person name="Johri S."/>
            <person name="Kim M."/>
            <person name="Overton L."/>
            <person name="Reardon M."/>
            <person name="Tsitrin T."/>
            <person name="Vuong H."/>
            <person name="Weaver B."/>
            <person name="Ciecko A."/>
            <person name="Tallon L."/>
            <person name="Jackson J."/>
            <person name="Pai G."/>
            <person name="Aken S.V."/>
            <person name="Utterback T."/>
            <person name="Reidmuller S."/>
            <person name="Feldblyum T."/>
            <person name="Hsiao J."/>
            <person name="Zismann V."/>
            <person name="Iobst S."/>
            <person name="de Vazeille A.R."/>
            <person name="Buell C.R."/>
            <person name="Ying K."/>
            <person name="Li Y."/>
            <person name="Lu T."/>
            <person name="Huang Y."/>
            <person name="Zhao Q."/>
            <person name="Feng Q."/>
            <person name="Zhang L."/>
            <person name="Zhu J."/>
            <person name="Weng Q."/>
            <person name="Mu J."/>
            <person name="Lu Y."/>
            <person name="Fan D."/>
            <person name="Liu Y."/>
            <person name="Guan J."/>
            <person name="Zhang Y."/>
            <person name="Yu S."/>
            <person name="Liu X."/>
            <person name="Zhang Y."/>
            <person name="Hong G."/>
            <person name="Han B."/>
            <person name="Choisne N."/>
            <person name="Demange N."/>
            <person name="Orjeda G."/>
            <person name="Samain S."/>
            <person name="Cattolico L."/>
            <person name="Pelletier E."/>
            <person name="Couloux A."/>
            <person name="Segurens B."/>
            <person name="Wincker P."/>
            <person name="D'Hont A."/>
            <person name="Scarpelli C."/>
            <person name="Weissenbach J."/>
            <person name="Salanoubat M."/>
            <person name="Quetier F."/>
            <person name="Yu Y."/>
            <person name="Kim H.R."/>
            <person name="Rambo T."/>
            <person name="Currie J."/>
            <person name="Collura K."/>
            <person name="Luo M."/>
            <person name="Yang T."/>
            <person name="Ammiraju J.S.S."/>
            <person name="Engler F."/>
            <person name="Soderlund C."/>
            <person name="Wing R.A."/>
            <person name="Palmer L.E."/>
            <person name="de la Bastide M."/>
            <person name="Spiegel L."/>
            <person name="Nascimento L."/>
            <person name="Zutavern T."/>
            <person name="O'Shaughnessy A."/>
            <person name="Dike S."/>
            <person name="Dedhia N."/>
            <person name="Preston R."/>
            <person name="Balija V."/>
            <person name="McCombie W.R."/>
            <person name="Chow T."/>
            <person name="Chen H."/>
            <person name="Chung M."/>
            <person name="Chen C."/>
            <person name="Shaw J."/>
            <person name="Wu H."/>
            <person name="Hsiao K."/>
            <person name="Chao Y."/>
            <person name="Chu M."/>
            <person name="Cheng C."/>
            <person name="Hour A."/>
            <person name="Lee P."/>
            <person name="Lin S."/>
            <person name="Lin Y."/>
            <person name="Liou J."/>
            <person name="Liu S."/>
            <person name="Hsing Y."/>
            <person name="Raghuvanshi S."/>
            <person name="Mohanty A."/>
            <person name="Bharti A.K."/>
            <person name="Gaur A."/>
            <person name="Gupta V."/>
            <person name="Kumar D."/>
            <person name="Ravi V."/>
            <person name="Vij S."/>
            <person name="Kapur A."/>
            <person name="Khurana P."/>
            <person name="Khurana P."/>
            <person name="Khurana J.P."/>
            <person name="Tyagi A.K."/>
            <person name="Gaikwad K."/>
            <person name="Singh A."/>
            <person name="Dalal V."/>
            <person name="Srivastava S."/>
            <person name="Dixit A."/>
            <person name="Pal A.K."/>
            <person name="Ghazi I.A."/>
            <person name="Yadav M."/>
            <person name="Pandit A."/>
            <person name="Bhargava A."/>
            <person name="Sureshbabu K."/>
            <person name="Batra K."/>
            <person name="Sharma T.R."/>
            <person name="Mohapatra T."/>
            <person name="Singh N.K."/>
            <person name="Messing J."/>
            <person name="Nelson A.B."/>
            <person name="Fuks G."/>
            <person name="Kavchok S."/>
            <person name="Keizer G."/>
            <person name="Linton E."/>
            <person name="Llaca V."/>
            <person name="Song R."/>
            <person name="Tanyolac B."/>
            <person name="Young S."/>
            <person name="Ho-Il K."/>
            <person name="Hahn J.H."/>
            <person name="Sangsakoo G."/>
            <person name="Vanavichit A."/>
            <person name="de Mattos Luiz.A.T."/>
            <person name="Zimmer P.D."/>
            <person name="Malone G."/>
            <person name="Dellagostin O."/>
            <person name="de Oliveira A.C."/>
            <person name="Bevan M."/>
            <person name="Bancroft I."/>
            <person name="Minx P."/>
            <person name="Cordum H."/>
            <person name="Wilson R."/>
            <person name="Cheng Z."/>
            <person name="Jin W."/>
            <person name="Jiang J."/>
            <person name="Leong S.A."/>
            <person name="Iwama H."/>
            <person name="Gojobori T."/>
            <person name="Itoh T."/>
            <person name="Niimura Y."/>
            <person name="Fujii Y."/>
            <person name="Habara T."/>
            <person name="Sakai H."/>
            <person name="Sato Y."/>
            <person name="Wilson G."/>
            <person name="Kumar K."/>
            <person name="McCouch S."/>
            <person name="Juretic N."/>
            <person name="Hoen D."/>
            <person name="Wright S."/>
            <person name="Bruskiewich R."/>
            <person name="Bureau T."/>
            <person name="Miyao A."/>
            <person name="Hirochika H."/>
            <person name="Nishikawa T."/>
            <person name="Kadowaki K."/>
            <person name="Sugiura M."/>
            <person name="Burr B."/>
            <person name="Sasaki T."/>
        </authorList>
    </citation>
    <scope>NUCLEOTIDE SEQUENCE [LARGE SCALE GENOMIC DNA]</scope>
    <source>
        <strain evidence="4">cv. Nipponbare</strain>
    </source>
</reference>
<gene>
    <name evidence="2" type="ORF">P0453B09.15</name>
    <name evidence="3" type="ORF">P0663H05.31</name>
</gene>
<evidence type="ECO:0000256" key="1">
    <source>
        <dbReference type="SAM" id="MobiDB-lite"/>
    </source>
</evidence>
<dbReference type="AlphaFoldDB" id="Q6EN63"/>
<name>Q6EN63_ORYSJ</name>
<reference evidence="4" key="4">
    <citation type="journal article" date="2008" name="Nucleic Acids Res.">
        <title>The rice annotation project database (RAP-DB): 2008 update.</title>
        <authorList>
            <consortium name="The rice annotation project (RAP)"/>
        </authorList>
    </citation>
    <scope>GENOME REANNOTATION</scope>
    <source>
        <strain evidence="4">cv. Nipponbare</strain>
    </source>
</reference>
<organism evidence="3 4">
    <name type="scientific">Oryza sativa subsp. japonica</name>
    <name type="common">Rice</name>
    <dbReference type="NCBI Taxonomy" id="39947"/>
    <lineage>
        <taxon>Eukaryota</taxon>
        <taxon>Viridiplantae</taxon>
        <taxon>Streptophyta</taxon>
        <taxon>Embryophyta</taxon>
        <taxon>Tracheophyta</taxon>
        <taxon>Spermatophyta</taxon>
        <taxon>Magnoliopsida</taxon>
        <taxon>Liliopsida</taxon>
        <taxon>Poales</taxon>
        <taxon>Poaceae</taxon>
        <taxon>BOP clade</taxon>
        <taxon>Oryzoideae</taxon>
        <taxon>Oryzeae</taxon>
        <taxon>Oryzinae</taxon>
        <taxon>Oryza</taxon>
        <taxon>Oryza sativa</taxon>
    </lineage>
</organism>
<protein>
    <submittedName>
        <fullName evidence="3">Uncharacterized protein</fullName>
    </submittedName>
</protein>